<reference evidence="3" key="1">
    <citation type="journal article" date="2015" name="Nature">
        <title>Complex archaea that bridge the gap between prokaryotes and eukaryotes.</title>
        <authorList>
            <person name="Spang A."/>
            <person name="Saw J.H."/>
            <person name="Jorgensen S.L."/>
            <person name="Zaremba-Niedzwiedzka K."/>
            <person name="Martijn J."/>
            <person name="Lind A.E."/>
            <person name="van Eijk R."/>
            <person name="Schleper C."/>
            <person name="Guy L."/>
            <person name="Ettema T.J."/>
        </authorList>
    </citation>
    <scope>NUCLEOTIDE SEQUENCE</scope>
</reference>
<dbReference type="CDD" id="cd00093">
    <property type="entry name" value="HTH_XRE"/>
    <property type="match status" value="1"/>
</dbReference>
<evidence type="ECO:0000259" key="2">
    <source>
        <dbReference type="PROSITE" id="PS50943"/>
    </source>
</evidence>
<evidence type="ECO:0000256" key="1">
    <source>
        <dbReference type="ARBA" id="ARBA00023125"/>
    </source>
</evidence>
<dbReference type="GO" id="GO:0003677">
    <property type="term" value="F:DNA binding"/>
    <property type="evidence" value="ECO:0007669"/>
    <property type="project" value="UniProtKB-KW"/>
</dbReference>
<dbReference type="PROSITE" id="PS50943">
    <property type="entry name" value="HTH_CROC1"/>
    <property type="match status" value="1"/>
</dbReference>
<evidence type="ECO:0000313" key="3">
    <source>
        <dbReference type="EMBL" id="KKN80795.1"/>
    </source>
</evidence>
<name>A0A0F9THX4_9ZZZZ</name>
<protein>
    <recommendedName>
        <fullName evidence="2">HTH cro/C1-type domain-containing protein</fullName>
    </recommendedName>
</protein>
<dbReference type="PANTHER" id="PTHR46797:SF1">
    <property type="entry name" value="METHYLPHOSPHONATE SYNTHASE"/>
    <property type="match status" value="1"/>
</dbReference>
<dbReference type="Gene3D" id="1.10.260.40">
    <property type="entry name" value="lambda repressor-like DNA-binding domains"/>
    <property type="match status" value="1"/>
</dbReference>
<dbReference type="GO" id="GO:0005829">
    <property type="term" value="C:cytosol"/>
    <property type="evidence" value="ECO:0007669"/>
    <property type="project" value="TreeGrafter"/>
</dbReference>
<dbReference type="GO" id="GO:0003700">
    <property type="term" value="F:DNA-binding transcription factor activity"/>
    <property type="evidence" value="ECO:0007669"/>
    <property type="project" value="TreeGrafter"/>
</dbReference>
<sequence>MSRKKKPQSIGQRIKAMRLAAELSQEALAEAAGIKQSYLSRIEGSDHDPQVRTLKKLAGALGVEVSELID</sequence>
<accession>A0A0F9THX4</accession>
<dbReference type="AlphaFoldDB" id="A0A0F9THX4"/>
<organism evidence="3">
    <name type="scientific">marine sediment metagenome</name>
    <dbReference type="NCBI Taxonomy" id="412755"/>
    <lineage>
        <taxon>unclassified sequences</taxon>
        <taxon>metagenomes</taxon>
        <taxon>ecological metagenomes</taxon>
    </lineage>
</organism>
<dbReference type="InterPro" id="IPR050807">
    <property type="entry name" value="TransReg_Diox_bact_type"/>
</dbReference>
<keyword evidence="1" id="KW-0238">DNA-binding</keyword>
<dbReference type="InterPro" id="IPR010982">
    <property type="entry name" value="Lambda_DNA-bd_dom_sf"/>
</dbReference>
<dbReference type="InterPro" id="IPR001387">
    <property type="entry name" value="Cro/C1-type_HTH"/>
</dbReference>
<proteinExistence type="predicted"/>
<dbReference type="EMBL" id="LAZR01000225">
    <property type="protein sequence ID" value="KKN80795.1"/>
    <property type="molecule type" value="Genomic_DNA"/>
</dbReference>
<dbReference type="SMART" id="SM00530">
    <property type="entry name" value="HTH_XRE"/>
    <property type="match status" value="1"/>
</dbReference>
<dbReference type="SUPFAM" id="SSF47413">
    <property type="entry name" value="lambda repressor-like DNA-binding domains"/>
    <property type="match status" value="1"/>
</dbReference>
<gene>
    <name evidence="3" type="ORF">LCGC14_0326010</name>
</gene>
<feature type="domain" description="HTH cro/C1-type" evidence="2">
    <location>
        <begin position="14"/>
        <end position="68"/>
    </location>
</feature>
<dbReference type="Pfam" id="PF01381">
    <property type="entry name" value="HTH_3"/>
    <property type="match status" value="1"/>
</dbReference>
<dbReference type="PANTHER" id="PTHR46797">
    <property type="entry name" value="HTH-TYPE TRANSCRIPTIONAL REGULATOR"/>
    <property type="match status" value="1"/>
</dbReference>
<comment type="caution">
    <text evidence="3">The sequence shown here is derived from an EMBL/GenBank/DDBJ whole genome shotgun (WGS) entry which is preliminary data.</text>
</comment>